<dbReference type="SMART" id="SM00257">
    <property type="entry name" value="LysM"/>
    <property type="match status" value="7"/>
</dbReference>
<evidence type="ECO:0000256" key="2">
    <source>
        <dbReference type="ARBA" id="ARBA00022801"/>
    </source>
</evidence>
<evidence type="ECO:0000313" key="6">
    <source>
        <dbReference type="Proteomes" id="UP000824260"/>
    </source>
</evidence>
<evidence type="ECO:0000259" key="4">
    <source>
        <dbReference type="PROSITE" id="PS51782"/>
    </source>
</evidence>
<dbReference type="Pfam" id="PF01476">
    <property type="entry name" value="LysM"/>
    <property type="match status" value="7"/>
</dbReference>
<dbReference type="GO" id="GO:0016998">
    <property type="term" value="P:cell wall macromolecule catabolic process"/>
    <property type="evidence" value="ECO:0007669"/>
    <property type="project" value="InterPro"/>
</dbReference>
<feature type="domain" description="LysM" evidence="4">
    <location>
        <begin position="462"/>
        <end position="506"/>
    </location>
</feature>
<evidence type="ECO:0000256" key="3">
    <source>
        <dbReference type="ARBA" id="ARBA00023295"/>
    </source>
</evidence>
<dbReference type="GO" id="GO:0009253">
    <property type="term" value="P:peptidoglycan catabolic process"/>
    <property type="evidence" value="ECO:0007669"/>
    <property type="project" value="InterPro"/>
</dbReference>
<dbReference type="PANTHER" id="PTHR33734:SF22">
    <property type="entry name" value="MEMBRANE-BOUND LYTIC MUREIN TRANSGLYCOSYLASE D"/>
    <property type="match status" value="1"/>
</dbReference>
<dbReference type="PROSITE" id="PS51904">
    <property type="entry name" value="GLYCOSYL_HYDROL_F25_2"/>
    <property type="match status" value="1"/>
</dbReference>
<dbReference type="InterPro" id="IPR017853">
    <property type="entry name" value="GH"/>
</dbReference>
<dbReference type="InterPro" id="IPR002053">
    <property type="entry name" value="Glyco_hydro_25"/>
</dbReference>
<evidence type="ECO:0000313" key="5">
    <source>
        <dbReference type="EMBL" id="HIQ83708.1"/>
    </source>
</evidence>
<dbReference type="Proteomes" id="UP000824260">
    <property type="component" value="Unassembled WGS sequence"/>
</dbReference>
<sequence length="616" mass="66460">MANTTLKPLGDVRYAGLDVSACAGEIDFAQVRASGRTAVYIRASVAADYIDPTMDTNYIAARENGLMVGFYHVLTARAPEQARQEARFFVEAIGSREMQLRPAMDFDYLAGLTAANANAIALAFLETVESEMGQGAAIYTDADKAQNLWSETIAARFPLWLAGCDGPVEGKWQGWSGRQYAANARLEGVEGRVGLDRFTNGILVPASSGTTAAAPAAADRAEAAVPTLASAADLAAAAQTYTVQRGDTLSEIAARFGTTVSELVRLNNIADPNRIYEGDRLIIRAGTSTGATTYTVQRGDTLSEIAERYGTTVNELVRLNNIADRDLIYPGQVLIIRENGSTTPPSGTITYTVQRNDNLTSIANRFGTTVSELVRLNNISNPNLIYPGQVLIIRENGSTTPPSGTITYTVQRNDNLTSIANRFGTTVSELVRLNNISNPNLIYPGQVLIIRENGSDIPDGTQTYTVQQGDTLSEIAARYGTTVNELVRLNNIADRDLIYPGQVLIIREGGTTPPSGTTTYIVQRGDTLTEIAARYGTTVNEIVRLNNIADRDLIYPGQVLIIPEGDCVDAYIVQRGDTLSGIAERYGTTVARLAAINNIRNTDRIYVGQILYLGIC</sequence>
<feature type="domain" description="LysM" evidence="4">
    <location>
        <begin position="569"/>
        <end position="613"/>
    </location>
</feature>
<name>A0A9D1CXH9_9FIRM</name>
<reference evidence="5" key="1">
    <citation type="submission" date="2020-10" db="EMBL/GenBank/DDBJ databases">
        <authorList>
            <person name="Gilroy R."/>
        </authorList>
    </citation>
    <scope>NUCLEOTIDE SEQUENCE</scope>
    <source>
        <strain evidence="5">ChiSjej6B24-2974</strain>
    </source>
</reference>
<dbReference type="Gene3D" id="3.10.350.10">
    <property type="entry name" value="LysM domain"/>
    <property type="match status" value="7"/>
</dbReference>
<dbReference type="InterPro" id="IPR018392">
    <property type="entry name" value="LysM"/>
</dbReference>
<feature type="domain" description="LysM" evidence="4">
    <location>
        <begin position="406"/>
        <end position="450"/>
    </location>
</feature>
<dbReference type="GO" id="GO:0003796">
    <property type="term" value="F:lysozyme activity"/>
    <property type="evidence" value="ECO:0007669"/>
    <property type="project" value="InterPro"/>
</dbReference>
<keyword evidence="2" id="KW-0378">Hydrolase</keyword>
<dbReference type="PANTHER" id="PTHR33734">
    <property type="entry name" value="LYSM DOMAIN-CONTAINING GPI-ANCHORED PROTEIN 2"/>
    <property type="match status" value="1"/>
</dbReference>
<dbReference type="SUPFAM" id="SSF51445">
    <property type="entry name" value="(Trans)glycosidases"/>
    <property type="match status" value="1"/>
</dbReference>
<gene>
    <name evidence="5" type="ORF">IAA52_11470</name>
</gene>
<comment type="similarity">
    <text evidence="1">Belongs to the glycosyl hydrolase 25 family.</text>
</comment>
<feature type="domain" description="LysM" evidence="4">
    <location>
        <begin position="518"/>
        <end position="562"/>
    </location>
</feature>
<dbReference type="InterPro" id="IPR018077">
    <property type="entry name" value="Glyco_hydro_fam25_subgr"/>
</dbReference>
<proteinExistence type="inferred from homology"/>
<evidence type="ECO:0000256" key="1">
    <source>
        <dbReference type="ARBA" id="ARBA00010646"/>
    </source>
</evidence>
<dbReference type="InterPro" id="IPR036779">
    <property type="entry name" value="LysM_dom_sf"/>
</dbReference>
<keyword evidence="3" id="KW-0326">Glycosidase</keyword>
<dbReference type="PROSITE" id="PS51782">
    <property type="entry name" value="LYSM"/>
    <property type="match status" value="7"/>
</dbReference>
<dbReference type="Pfam" id="PF01183">
    <property type="entry name" value="Glyco_hydro_25"/>
    <property type="match status" value="1"/>
</dbReference>
<feature type="domain" description="LysM" evidence="4">
    <location>
        <begin position="349"/>
        <end position="393"/>
    </location>
</feature>
<dbReference type="Gene3D" id="3.20.20.80">
    <property type="entry name" value="Glycosidases"/>
    <property type="match status" value="1"/>
</dbReference>
<dbReference type="SUPFAM" id="SSF54106">
    <property type="entry name" value="LysM domain"/>
    <property type="match status" value="7"/>
</dbReference>
<feature type="domain" description="LysM" evidence="4">
    <location>
        <begin position="239"/>
        <end position="283"/>
    </location>
</feature>
<dbReference type="EMBL" id="DVFZ01000106">
    <property type="protein sequence ID" value="HIQ83708.1"/>
    <property type="molecule type" value="Genomic_DNA"/>
</dbReference>
<comment type="caution">
    <text evidence="5">The sequence shown here is derived from an EMBL/GenBank/DDBJ whole genome shotgun (WGS) entry which is preliminary data.</text>
</comment>
<organism evidence="5 6">
    <name type="scientific">Candidatus Pullichristensenella stercorigallinarum</name>
    <dbReference type="NCBI Taxonomy" id="2840909"/>
    <lineage>
        <taxon>Bacteria</taxon>
        <taxon>Bacillati</taxon>
        <taxon>Bacillota</taxon>
        <taxon>Clostridia</taxon>
        <taxon>Candidatus Pullichristensenella</taxon>
    </lineage>
</organism>
<feature type="domain" description="LysM" evidence="4">
    <location>
        <begin position="292"/>
        <end position="336"/>
    </location>
</feature>
<reference evidence="5" key="2">
    <citation type="journal article" date="2021" name="PeerJ">
        <title>Extensive microbial diversity within the chicken gut microbiome revealed by metagenomics and culture.</title>
        <authorList>
            <person name="Gilroy R."/>
            <person name="Ravi A."/>
            <person name="Getino M."/>
            <person name="Pursley I."/>
            <person name="Horton D.L."/>
            <person name="Alikhan N.F."/>
            <person name="Baker D."/>
            <person name="Gharbi K."/>
            <person name="Hall N."/>
            <person name="Watson M."/>
            <person name="Adriaenssens E.M."/>
            <person name="Foster-Nyarko E."/>
            <person name="Jarju S."/>
            <person name="Secka A."/>
            <person name="Antonio M."/>
            <person name="Oren A."/>
            <person name="Chaudhuri R.R."/>
            <person name="La Ragione R."/>
            <person name="Hildebrand F."/>
            <person name="Pallen M.J."/>
        </authorList>
    </citation>
    <scope>NUCLEOTIDE SEQUENCE</scope>
    <source>
        <strain evidence="5">ChiSjej6B24-2974</strain>
    </source>
</reference>
<dbReference type="SMART" id="SM00641">
    <property type="entry name" value="Glyco_25"/>
    <property type="match status" value="1"/>
</dbReference>
<dbReference type="CDD" id="cd00118">
    <property type="entry name" value="LysM"/>
    <property type="match status" value="7"/>
</dbReference>
<accession>A0A9D1CXH9</accession>
<protein>
    <submittedName>
        <fullName evidence="5">LysM peptidoglycan-binding domain-containing protein</fullName>
    </submittedName>
</protein>
<dbReference type="AlphaFoldDB" id="A0A9D1CXH9"/>